<name>A0A383BCY1_9ZZZZ</name>
<protein>
    <submittedName>
        <fullName evidence="1">Uncharacterized protein</fullName>
    </submittedName>
</protein>
<accession>A0A383BCY1</accession>
<evidence type="ECO:0000313" key="1">
    <source>
        <dbReference type="EMBL" id="SVE18026.1"/>
    </source>
</evidence>
<feature type="non-terminal residue" evidence="1">
    <location>
        <position position="1"/>
    </location>
</feature>
<sequence>MADKAFINKDITQFASQRMRHSSRSSEDWTSRDFYNDPLTMSYFFLEALEEEGFGYPKGWRSDRATGSVEALMEDEKIVRILSAGGELSVVDV</sequence>
<gene>
    <name evidence="1" type="ORF">METZ01_LOCUS470880</name>
</gene>
<dbReference type="AlphaFoldDB" id="A0A383BCY1"/>
<reference evidence="1" key="1">
    <citation type="submission" date="2018-05" db="EMBL/GenBank/DDBJ databases">
        <authorList>
            <person name="Lanie J.A."/>
            <person name="Ng W.-L."/>
            <person name="Kazmierczak K.M."/>
            <person name="Andrzejewski T.M."/>
            <person name="Davidsen T.M."/>
            <person name="Wayne K.J."/>
            <person name="Tettelin H."/>
            <person name="Glass J.I."/>
            <person name="Rusch D."/>
            <person name="Podicherti R."/>
            <person name="Tsui H.-C.T."/>
            <person name="Winkler M.E."/>
        </authorList>
    </citation>
    <scope>NUCLEOTIDE SEQUENCE</scope>
</reference>
<dbReference type="EMBL" id="UINC01199543">
    <property type="protein sequence ID" value="SVE18026.1"/>
    <property type="molecule type" value="Genomic_DNA"/>
</dbReference>
<proteinExistence type="predicted"/>
<feature type="non-terminal residue" evidence="1">
    <location>
        <position position="93"/>
    </location>
</feature>
<organism evidence="1">
    <name type="scientific">marine metagenome</name>
    <dbReference type="NCBI Taxonomy" id="408172"/>
    <lineage>
        <taxon>unclassified sequences</taxon>
        <taxon>metagenomes</taxon>
        <taxon>ecological metagenomes</taxon>
    </lineage>
</organism>